<dbReference type="Gene3D" id="3.40.50.300">
    <property type="entry name" value="P-loop containing nucleotide triphosphate hydrolases"/>
    <property type="match status" value="1"/>
</dbReference>
<dbReference type="PROSITE" id="PS00674">
    <property type="entry name" value="AAA"/>
    <property type="match status" value="1"/>
</dbReference>
<dbReference type="EMBL" id="CM017322">
    <property type="protein sequence ID" value="KAE8010544.1"/>
    <property type="molecule type" value="Genomic_DNA"/>
</dbReference>
<evidence type="ECO:0000313" key="10">
    <source>
        <dbReference type="Proteomes" id="UP000327013"/>
    </source>
</evidence>
<evidence type="ECO:0000256" key="5">
    <source>
        <dbReference type="ARBA" id="ARBA00049360"/>
    </source>
</evidence>
<keyword evidence="3" id="KW-0378">Hydrolase</keyword>
<feature type="compositionally biased region" description="Basic and acidic residues" evidence="7">
    <location>
        <begin position="314"/>
        <end position="329"/>
    </location>
</feature>
<comment type="cofactor">
    <cofactor evidence="1">
        <name>Mg(2+)</name>
        <dbReference type="ChEBI" id="CHEBI:18420"/>
    </cofactor>
</comment>
<evidence type="ECO:0000259" key="8">
    <source>
        <dbReference type="SMART" id="SM00382"/>
    </source>
</evidence>
<dbReference type="SUPFAM" id="SSF52540">
    <property type="entry name" value="P-loop containing nucleoside triphosphate hydrolases"/>
    <property type="match status" value="1"/>
</dbReference>
<evidence type="ECO:0000256" key="2">
    <source>
        <dbReference type="ARBA" id="ARBA00007448"/>
    </source>
</evidence>
<dbReference type="Pfam" id="PF14363">
    <property type="entry name" value="AAA_assoc"/>
    <property type="match status" value="1"/>
</dbReference>
<feature type="domain" description="AAA+ ATPase" evidence="8">
    <location>
        <begin position="236"/>
        <end position="385"/>
    </location>
</feature>
<comment type="catalytic activity">
    <reaction evidence="5">
        <text>ATP + H2O = ADP + phosphate + H(+)</text>
        <dbReference type="Rhea" id="RHEA:13065"/>
        <dbReference type="ChEBI" id="CHEBI:15377"/>
        <dbReference type="ChEBI" id="CHEBI:15378"/>
        <dbReference type="ChEBI" id="CHEBI:30616"/>
        <dbReference type="ChEBI" id="CHEBI:43474"/>
        <dbReference type="ChEBI" id="CHEBI:456216"/>
    </reaction>
</comment>
<keyword evidence="6" id="KW-0547">Nucleotide-binding</keyword>
<evidence type="ECO:0000313" key="9">
    <source>
        <dbReference type="EMBL" id="KAE8010544.1"/>
    </source>
</evidence>
<accession>A0A5N6QU03</accession>
<dbReference type="InterPro" id="IPR003960">
    <property type="entry name" value="ATPase_AAA_CS"/>
</dbReference>
<reference evidence="9 10" key="1">
    <citation type="submission" date="2019-06" db="EMBL/GenBank/DDBJ databases">
        <title>A chromosomal-level reference genome of Carpinus fangiana (Coryloideae, Betulaceae).</title>
        <authorList>
            <person name="Yang X."/>
            <person name="Wang Z."/>
            <person name="Zhang L."/>
            <person name="Hao G."/>
            <person name="Liu J."/>
            <person name="Yang Y."/>
        </authorList>
    </citation>
    <scope>NUCLEOTIDE SEQUENCE [LARGE SCALE GENOMIC DNA]</scope>
    <source>
        <strain evidence="9">Cfa_2016G</strain>
        <tissue evidence="9">Leaf</tissue>
    </source>
</reference>
<dbReference type="PANTHER" id="PTHR23070">
    <property type="entry name" value="BCS1 AAA-TYPE ATPASE"/>
    <property type="match status" value="1"/>
</dbReference>
<dbReference type="CDD" id="cd19510">
    <property type="entry name" value="RecA-like_BCS1"/>
    <property type="match status" value="1"/>
</dbReference>
<dbReference type="InterPro" id="IPR025753">
    <property type="entry name" value="AAA_N_dom"/>
</dbReference>
<dbReference type="Gene3D" id="6.10.280.40">
    <property type="match status" value="1"/>
</dbReference>
<dbReference type="Pfam" id="PF25568">
    <property type="entry name" value="AAA_lid_At3g28540"/>
    <property type="match status" value="1"/>
</dbReference>
<keyword evidence="6" id="KW-0067">ATP-binding</keyword>
<evidence type="ECO:0000256" key="4">
    <source>
        <dbReference type="ARBA" id="ARBA00022842"/>
    </source>
</evidence>
<dbReference type="InterPro" id="IPR050747">
    <property type="entry name" value="Mitochondrial_chaperone_BCS1"/>
</dbReference>
<protein>
    <recommendedName>
        <fullName evidence="8">AAA+ ATPase domain-containing protein</fullName>
    </recommendedName>
</protein>
<comment type="similarity">
    <text evidence="2">Belongs to the AAA ATPase family. BCS1 subfamily.</text>
</comment>
<feature type="region of interest" description="Disordered" evidence="7">
    <location>
        <begin position="305"/>
        <end position="331"/>
    </location>
</feature>
<dbReference type="Proteomes" id="UP000327013">
    <property type="component" value="Chromosome 2"/>
</dbReference>
<dbReference type="SMART" id="SM00382">
    <property type="entry name" value="AAA"/>
    <property type="match status" value="1"/>
</dbReference>
<dbReference type="InterPro" id="IPR003959">
    <property type="entry name" value="ATPase_AAA_core"/>
</dbReference>
<dbReference type="OrthoDB" id="10251412at2759"/>
<evidence type="ECO:0000256" key="7">
    <source>
        <dbReference type="SAM" id="MobiDB-lite"/>
    </source>
</evidence>
<evidence type="ECO:0000256" key="3">
    <source>
        <dbReference type="ARBA" id="ARBA00022801"/>
    </source>
</evidence>
<sequence>MMENMSMFIPSASTLLSACATASAFFLLVDRIFDQIIPQWLKDYINPIIWELQSRFCSDFIFEVEDEWGVSDNEIFRAAMTYLPTRSGPTTPSLLVGSEKKCEQPGLGIPIGGQIVDEFQGMHLTWRLYSRRTRETIWNSNERRFFILSCKKSCRQKVLDNYLPHVIRTSQSILNKQGLRIYTYDQEYAYWRMTAFRHPSTFETLAMDPEKKQFIMEDLDLFTSRKGFFDTTGKTWKRGYLLYGPPGTGKSSLVAAIANHLLYNVYDIQLSTVKSDSVPRQILTSTTNRSILLFEDIDCSTKVSHDRVKKKGKKANERPEPPEKPEKNDAPGITLSGLLNFIDGIWSSCGEERIIIFTTNYKEKLDPALLRPGRMDVHIHMGYCTPAGFRVLAGTHLGIKDHIIFGKIEALIQAVEVSPAEVAQQLMTSNKAEVALEGLAEFLSTKKSEIKRAEPKKDKEGSLDDKQSREKHRDKYMNLISRVFCVPNRECHQVLDHE</sequence>
<dbReference type="GO" id="GO:0016887">
    <property type="term" value="F:ATP hydrolysis activity"/>
    <property type="evidence" value="ECO:0007669"/>
    <property type="project" value="InterPro"/>
</dbReference>
<evidence type="ECO:0000256" key="6">
    <source>
        <dbReference type="RuleBase" id="RU003651"/>
    </source>
</evidence>
<dbReference type="InterPro" id="IPR058017">
    <property type="entry name" value="At3g28540-like_C"/>
</dbReference>
<organism evidence="9 10">
    <name type="scientific">Carpinus fangiana</name>
    <dbReference type="NCBI Taxonomy" id="176857"/>
    <lineage>
        <taxon>Eukaryota</taxon>
        <taxon>Viridiplantae</taxon>
        <taxon>Streptophyta</taxon>
        <taxon>Embryophyta</taxon>
        <taxon>Tracheophyta</taxon>
        <taxon>Spermatophyta</taxon>
        <taxon>Magnoliopsida</taxon>
        <taxon>eudicotyledons</taxon>
        <taxon>Gunneridae</taxon>
        <taxon>Pentapetalae</taxon>
        <taxon>rosids</taxon>
        <taxon>fabids</taxon>
        <taxon>Fagales</taxon>
        <taxon>Betulaceae</taxon>
        <taxon>Carpinus</taxon>
    </lineage>
</organism>
<dbReference type="GO" id="GO:0005524">
    <property type="term" value="F:ATP binding"/>
    <property type="evidence" value="ECO:0007669"/>
    <property type="project" value="UniProtKB-KW"/>
</dbReference>
<gene>
    <name evidence="9" type="ORF">FH972_006909</name>
</gene>
<dbReference type="AlphaFoldDB" id="A0A5N6QU03"/>
<feature type="region of interest" description="Disordered" evidence="7">
    <location>
        <begin position="450"/>
        <end position="472"/>
    </location>
</feature>
<dbReference type="InterPro" id="IPR003593">
    <property type="entry name" value="AAA+_ATPase"/>
</dbReference>
<name>A0A5N6QU03_9ROSI</name>
<keyword evidence="4" id="KW-0460">Magnesium</keyword>
<dbReference type="GO" id="GO:0006950">
    <property type="term" value="P:response to stress"/>
    <property type="evidence" value="ECO:0007669"/>
    <property type="project" value="UniProtKB-ARBA"/>
</dbReference>
<dbReference type="InterPro" id="IPR027417">
    <property type="entry name" value="P-loop_NTPase"/>
</dbReference>
<evidence type="ECO:0000256" key="1">
    <source>
        <dbReference type="ARBA" id="ARBA00001946"/>
    </source>
</evidence>
<dbReference type="Pfam" id="PF00004">
    <property type="entry name" value="AAA"/>
    <property type="match status" value="1"/>
</dbReference>
<proteinExistence type="inferred from homology"/>
<keyword evidence="10" id="KW-1185">Reference proteome</keyword>